<feature type="transmembrane region" description="Helical" evidence="3">
    <location>
        <begin position="31"/>
        <end position="50"/>
    </location>
</feature>
<reference evidence="6" key="1">
    <citation type="journal article" date="2019" name="Int. J. Syst. Evol. Microbiol.">
        <title>The Global Catalogue of Microorganisms (GCM) 10K type strain sequencing project: providing services to taxonomists for standard genome sequencing and annotation.</title>
        <authorList>
            <consortium name="The Broad Institute Genomics Platform"/>
            <consortium name="The Broad Institute Genome Sequencing Center for Infectious Disease"/>
            <person name="Wu L."/>
            <person name="Ma J."/>
        </authorList>
    </citation>
    <scope>NUCLEOTIDE SEQUENCE [LARGE SCALE GENOMIC DNA]</scope>
    <source>
        <strain evidence="6">CCM 7403</strain>
    </source>
</reference>
<dbReference type="Proteomes" id="UP000630594">
    <property type="component" value="Unassembled WGS sequence"/>
</dbReference>
<dbReference type="Pfam" id="PF00691">
    <property type="entry name" value="OmpA"/>
    <property type="match status" value="1"/>
</dbReference>
<protein>
    <recommendedName>
        <fullName evidence="4">OmpA-like domain-containing protein</fullName>
    </recommendedName>
</protein>
<name>A0ABQ1QFM8_9ACTN</name>
<feature type="region of interest" description="Disordered" evidence="2">
    <location>
        <begin position="1"/>
        <end position="27"/>
    </location>
</feature>
<dbReference type="PANTHER" id="PTHR30329">
    <property type="entry name" value="STATOR ELEMENT OF FLAGELLAR MOTOR COMPLEX"/>
    <property type="match status" value="1"/>
</dbReference>
<feature type="domain" description="OmpA-like" evidence="4">
    <location>
        <begin position="317"/>
        <end position="443"/>
    </location>
</feature>
<dbReference type="CDD" id="cd07185">
    <property type="entry name" value="OmpA_C-like"/>
    <property type="match status" value="1"/>
</dbReference>
<dbReference type="InterPro" id="IPR036737">
    <property type="entry name" value="OmpA-like_sf"/>
</dbReference>
<dbReference type="SUPFAM" id="SSF103088">
    <property type="entry name" value="OmpA-like"/>
    <property type="match status" value="1"/>
</dbReference>
<gene>
    <name evidence="5" type="ORF">GCM10007231_24710</name>
</gene>
<keyword evidence="3" id="KW-0812">Transmembrane</keyword>
<dbReference type="PROSITE" id="PS51123">
    <property type="entry name" value="OMPA_2"/>
    <property type="match status" value="1"/>
</dbReference>
<dbReference type="PANTHER" id="PTHR30329:SF21">
    <property type="entry name" value="LIPOPROTEIN YIAD-RELATED"/>
    <property type="match status" value="1"/>
</dbReference>
<accession>A0ABQ1QFM8</accession>
<keyword evidence="3" id="KW-1133">Transmembrane helix</keyword>
<dbReference type="EMBL" id="BMCK01000004">
    <property type="protein sequence ID" value="GGD24586.1"/>
    <property type="molecule type" value="Genomic_DNA"/>
</dbReference>
<evidence type="ECO:0000256" key="1">
    <source>
        <dbReference type="PROSITE-ProRule" id="PRU00473"/>
    </source>
</evidence>
<dbReference type="InterPro" id="IPR050330">
    <property type="entry name" value="Bact_OuterMem_StrucFunc"/>
</dbReference>
<dbReference type="InterPro" id="IPR006665">
    <property type="entry name" value="OmpA-like"/>
</dbReference>
<dbReference type="RefSeq" id="WP_188421959.1">
    <property type="nucleotide sequence ID" value="NZ_BMCK01000004.1"/>
</dbReference>
<keyword evidence="1 3" id="KW-0472">Membrane</keyword>
<dbReference type="Gene3D" id="3.30.1330.60">
    <property type="entry name" value="OmpA-like domain"/>
    <property type="match status" value="1"/>
</dbReference>
<feature type="compositionally biased region" description="Polar residues" evidence="2">
    <location>
        <begin position="13"/>
        <end position="26"/>
    </location>
</feature>
<evidence type="ECO:0000313" key="5">
    <source>
        <dbReference type="EMBL" id="GGD24586.1"/>
    </source>
</evidence>
<evidence type="ECO:0000313" key="6">
    <source>
        <dbReference type="Proteomes" id="UP000630594"/>
    </source>
</evidence>
<keyword evidence="6" id="KW-1185">Reference proteome</keyword>
<sequence length="446" mass="46282">MNTTHTSRHRGNDTGTGATTDRTNPPMTRRLSRLVPALCGLLLVLVGVTACGRTESSGATTTDATTTGSELSYEAVGACKDVFSRTDAPGAQIIVLWDSTASVADMPFPAALAEDLKTASLDDGTLSVIAVDGEAVAPRILAKDVALSTTGERDRPSVAKLAEVIPACVQSVYLNGLVPTAPGTDLHRAMTVAAEIAEPGATVWTVSDMMSTSGQLALSKAVLAEPADQAAETAAADAPVDLHRNVWKVSGMANAATPLLSASREWVRDFTRGLCRGWNASGCKSIELDPVNPVRTATGLPKDPVPPFPAVDAVTTATTCSFTLPDELLFDGGSAELRGDVDEVLNQPLALLDANAETTLRIVGHAASSGAYTAAELLALSKARVQAVRDRIVAAGIEKARVSSRGVGDTEPLAEDIDPSTGLQIPEIAAAERRVELIIEGAPCSR</sequence>
<proteinExistence type="predicted"/>
<comment type="caution">
    <text evidence="5">The sequence shown here is derived from an EMBL/GenBank/DDBJ whole genome shotgun (WGS) entry which is preliminary data.</text>
</comment>
<organism evidence="5 6">
    <name type="scientific">Nocardioides daphniae</name>
    <dbReference type="NCBI Taxonomy" id="402297"/>
    <lineage>
        <taxon>Bacteria</taxon>
        <taxon>Bacillati</taxon>
        <taxon>Actinomycetota</taxon>
        <taxon>Actinomycetes</taxon>
        <taxon>Propionibacteriales</taxon>
        <taxon>Nocardioidaceae</taxon>
        <taxon>Nocardioides</taxon>
    </lineage>
</organism>
<evidence type="ECO:0000259" key="4">
    <source>
        <dbReference type="PROSITE" id="PS51123"/>
    </source>
</evidence>
<evidence type="ECO:0000256" key="2">
    <source>
        <dbReference type="SAM" id="MobiDB-lite"/>
    </source>
</evidence>
<evidence type="ECO:0000256" key="3">
    <source>
        <dbReference type="SAM" id="Phobius"/>
    </source>
</evidence>